<dbReference type="AlphaFoldDB" id="A0A653E6P3"/>
<sequence>MAHSSLELEALASVLLSRTYKKVVRCEQMNKSSDLENFSINLKFLCGFYSSISEVCRKLSINRQQFNRYLSGESMPSYKNLKKICDFFGVESEEIVLSSKIFQAKVEPQNRMAGAQPVPEKLANTIMPILRNSAESLERYEGYYYRYFYSFGFPGYIFRSFVRIYKANGVYYFKHIERTSGKNPMLGGRLTIKYHGLVFFLAERLFLIESETALNSGVSEAILTPSYRPNNKYLSGIMVCASTCSAHQPGAARTVLEYLGTHINVREAMRKCDLFHHTDERIPRNIKQAIVNTVSPEEFTLYPPRS</sequence>
<dbReference type="Pfam" id="PF01381">
    <property type="entry name" value="HTH_3"/>
    <property type="match status" value="1"/>
</dbReference>
<dbReference type="SMART" id="SM00530">
    <property type="entry name" value="HTH_XRE"/>
    <property type="match status" value="1"/>
</dbReference>
<proteinExistence type="predicted"/>
<dbReference type="EMBL" id="LR215729">
    <property type="protein sequence ID" value="VEV97676.1"/>
    <property type="molecule type" value="Genomic_DNA"/>
</dbReference>
<feature type="domain" description="HTH cro/C1-type" evidence="1">
    <location>
        <begin position="51"/>
        <end position="95"/>
    </location>
</feature>
<evidence type="ECO:0000259" key="1">
    <source>
        <dbReference type="PROSITE" id="PS50943"/>
    </source>
</evidence>
<dbReference type="InterPro" id="IPR001387">
    <property type="entry name" value="Cro/C1-type_HTH"/>
</dbReference>
<gene>
    <name evidence="2" type="ORF">PMYSY11_2631</name>
</gene>
<organism evidence="2">
    <name type="scientific">Pseudomonas marincola</name>
    <dbReference type="NCBI Taxonomy" id="437900"/>
    <lineage>
        <taxon>Bacteria</taxon>
        <taxon>Pseudomonadati</taxon>
        <taxon>Pseudomonadota</taxon>
        <taxon>Gammaproteobacteria</taxon>
        <taxon>Pseudomonadales</taxon>
        <taxon>Pseudomonadaceae</taxon>
        <taxon>Pseudomonas</taxon>
    </lineage>
</organism>
<dbReference type="CDD" id="cd00093">
    <property type="entry name" value="HTH_XRE"/>
    <property type="match status" value="1"/>
</dbReference>
<protein>
    <recommendedName>
        <fullName evidence="1">HTH cro/C1-type domain-containing protein</fullName>
    </recommendedName>
</protein>
<dbReference type="SUPFAM" id="SSF47413">
    <property type="entry name" value="lambda repressor-like DNA-binding domains"/>
    <property type="match status" value="1"/>
</dbReference>
<dbReference type="InterPro" id="IPR010982">
    <property type="entry name" value="Lambda_DNA-bd_dom_sf"/>
</dbReference>
<evidence type="ECO:0000313" key="2">
    <source>
        <dbReference type="EMBL" id="VEV97676.1"/>
    </source>
</evidence>
<dbReference type="GO" id="GO:0003677">
    <property type="term" value="F:DNA binding"/>
    <property type="evidence" value="ECO:0007669"/>
    <property type="project" value="InterPro"/>
</dbReference>
<dbReference type="PROSITE" id="PS50943">
    <property type="entry name" value="HTH_CROC1"/>
    <property type="match status" value="1"/>
</dbReference>
<dbReference type="Gene3D" id="1.10.260.40">
    <property type="entry name" value="lambda repressor-like DNA-binding domains"/>
    <property type="match status" value="1"/>
</dbReference>
<name>A0A653E6P3_9PSED</name>
<reference evidence="2" key="1">
    <citation type="submission" date="2019-02" db="EMBL/GenBank/DDBJ databases">
        <authorList>
            <consortium name="Genoscope - CEA"/>
            <person name="William W."/>
        </authorList>
    </citation>
    <scope>NUCLEOTIDE SEQUENCE [LARGE SCALE GENOMIC DNA]</scope>
    <source>
        <strain evidence="2">YSy11</strain>
    </source>
</reference>
<accession>A0A653E6P3</accession>